<dbReference type="Gene3D" id="3.30.470.20">
    <property type="entry name" value="ATP-grasp fold, B domain"/>
    <property type="match status" value="1"/>
</dbReference>
<dbReference type="GO" id="GO:0046872">
    <property type="term" value="F:metal ion binding"/>
    <property type="evidence" value="ECO:0007669"/>
    <property type="project" value="InterPro"/>
</dbReference>
<dbReference type="InterPro" id="IPR052032">
    <property type="entry name" value="ATP-dep_AA_Ligase"/>
</dbReference>
<dbReference type="PROSITE" id="PS50975">
    <property type="entry name" value="ATP_GRASP"/>
    <property type="match status" value="1"/>
</dbReference>
<proteinExistence type="predicted"/>
<comment type="caution">
    <text evidence="6">The sequence shown here is derived from an EMBL/GenBank/DDBJ whole genome shotgun (WGS) entry which is preliminary data.</text>
</comment>
<dbReference type="GO" id="GO:0016874">
    <property type="term" value="F:ligase activity"/>
    <property type="evidence" value="ECO:0007669"/>
    <property type="project" value="UniProtKB-KW"/>
</dbReference>
<evidence type="ECO:0000313" key="7">
    <source>
        <dbReference type="Proteomes" id="UP000591131"/>
    </source>
</evidence>
<evidence type="ECO:0000313" key="6">
    <source>
        <dbReference type="EMBL" id="KAF4675395.1"/>
    </source>
</evidence>
<dbReference type="SUPFAM" id="SSF56059">
    <property type="entry name" value="Glutathione synthetase ATP-binding domain-like"/>
    <property type="match status" value="1"/>
</dbReference>
<keyword evidence="2 4" id="KW-0547">Nucleotide-binding</keyword>
<evidence type="ECO:0000259" key="5">
    <source>
        <dbReference type="PROSITE" id="PS50975"/>
    </source>
</evidence>
<dbReference type="Proteomes" id="UP000591131">
    <property type="component" value="Unassembled WGS sequence"/>
</dbReference>
<reference evidence="6 7" key="1">
    <citation type="submission" date="2020-04" db="EMBL/GenBank/DDBJ databases">
        <title>Perkinsus chesapeaki whole genome sequence.</title>
        <authorList>
            <person name="Bogema D.R."/>
        </authorList>
    </citation>
    <scope>NUCLEOTIDE SEQUENCE [LARGE SCALE GENOMIC DNA]</scope>
    <source>
        <strain evidence="6">ATCC PRA-425</strain>
    </source>
</reference>
<evidence type="ECO:0000256" key="4">
    <source>
        <dbReference type="PROSITE-ProRule" id="PRU00409"/>
    </source>
</evidence>
<accession>A0A7J6MUW3</accession>
<protein>
    <submittedName>
        <fullName evidence="6">Carnosine synthase 1</fullName>
    </submittedName>
</protein>
<sequence>FVSDPSSKGVVMTTASHTYLPTTIEGNAMKRNTESSISRSTMAGDSSQDDLSIWSLSPRSCSAYKSKVTNSVENILHSYVAGANGIPWDVLTADSLQGQRLRESLLSDTCIVFFNAGYRGKRFIYEKARELGVKTVIIDSPCSWASELVTEGVITSFIGLDMGQGDDAIFEASVEALRSFEMTSGITIDGICTVIELAVPMVARLTEAFSLPGPQPCHVDAARDKYKTREALEKHGLPRTTHVLISREDEIEAAAAKVGYPAVMKPISGAASLGVKKVNSHVELLSVYRETQQLLSELVVSSGALERRNEHSDSDAVAASGRISSAVMLEEYLDGHEVDVDVILSPGLGCTFAVVTDNAPTKEPYFSETWGVLPSALSQEHCDELKDLAINSVKALGFDSGVFHVEAKYTSRGPRLIEVNARMGGGPVHLCHKMTSGVELSVEVMLLAVGLPSRPFQRNISVVGFGNVNSPKSGVIYDFSFLSKWQNVDGCEMKYCIPMVSPGDHIVGPEDGQPCWVVDFMFVCDCPSKAAEISKRLDDELSEEVGKQINLQSINMKRH</sequence>
<dbReference type="InterPro" id="IPR011761">
    <property type="entry name" value="ATP-grasp"/>
</dbReference>
<organism evidence="6 7">
    <name type="scientific">Perkinsus chesapeaki</name>
    <name type="common">Clam parasite</name>
    <name type="synonym">Perkinsus andrewsi</name>
    <dbReference type="NCBI Taxonomy" id="330153"/>
    <lineage>
        <taxon>Eukaryota</taxon>
        <taxon>Sar</taxon>
        <taxon>Alveolata</taxon>
        <taxon>Perkinsozoa</taxon>
        <taxon>Perkinsea</taxon>
        <taxon>Perkinsida</taxon>
        <taxon>Perkinsidae</taxon>
        <taxon>Perkinsus</taxon>
    </lineage>
</organism>
<evidence type="ECO:0000256" key="1">
    <source>
        <dbReference type="ARBA" id="ARBA00022598"/>
    </source>
</evidence>
<feature type="domain" description="ATP-grasp" evidence="5">
    <location>
        <begin position="229"/>
        <end position="449"/>
    </location>
</feature>
<dbReference type="OrthoDB" id="434648at2759"/>
<gene>
    <name evidence="6" type="primary">CARNS1_6</name>
    <name evidence="6" type="ORF">FOL47_007853</name>
</gene>
<dbReference type="InterPro" id="IPR041472">
    <property type="entry name" value="BL00235/CARNS1_N"/>
</dbReference>
<dbReference type="GO" id="GO:0005524">
    <property type="term" value="F:ATP binding"/>
    <property type="evidence" value="ECO:0007669"/>
    <property type="project" value="UniProtKB-UniRule"/>
</dbReference>
<evidence type="ECO:0000256" key="3">
    <source>
        <dbReference type="ARBA" id="ARBA00022840"/>
    </source>
</evidence>
<keyword evidence="1" id="KW-0436">Ligase</keyword>
<dbReference type="PANTHER" id="PTHR43585:SF2">
    <property type="entry name" value="ATP-GRASP ENZYME FSQD"/>
    <property type="match status" value="1"/>
</dbReference>
<dbReference type="PANTHER" id="PTHR43585">
    <property type="entry name" value="FUMIPYRROLE BIOSYNTHESIS PROTEIN C"/>
    <property type="match status" value="1"/>
</dbReference>
<dbReference type="EMBL" id="JAAPAO010000048">
    <property type="protein sequence ID" value="KAF4675395.1"/>
    <property type="molecule type" value="Genomic_DNA"/>
</dbReference>
<name>A0A7J6MUW3_PERCH</name>
<evidence type="ECO:0000256" key="2">
    <source>
        <dbReference type="ARBA" id="ARBA00022741"/>
    </source>
</evidence>
<dbReference type="Gene3D" id="3.40.50.20">
    <property type="match status" value="1"/>
</dbReference>
<dbReference type="AlphaFoldDB" id="A0A7J6MUW3"/>
<dbReference type="Pfam" id="PF18130">
    <property type="entry name" value="ATPgrasp_N"/>
    <property type="match status" value="1"/>
</dbReference>
<keyword evidence="7" id="KW-1185">Reference proteome</keyword>
<feature type="non-terminal residue" evidence="6">
    <location>
        <position position="559"/>
    </location>
</feature>
<keyword evidence="3 4" id="KW-0067">ATP-binding</keyword>
<dbReference type="Pfam" id="PF13535">
    <property type="entry name" value="ATP-grasp_4"/>
    <property type="match status" value="1"/>
</dbReference>